<gene>
    <name evidence="16" type="ORF">G4P62_011030</name>
</gene>
<feature type="domain" description="G-protein coupled receptors family 1 profile" evidence="15">
    <location>
        <begin position="38"/>
        <end position="287"/>
    </location>
</feature>
<dbReference type="AlphaFoldDB" id="A0A9D3BF57"/>
<accession>A0A9D3BF57</accession>
<evidence type="ECO:0000256" key="12">
    <source>
        <dbReference type="ARBA" id="ARBA00023224"/>
    </source>
</evidence>
<dbReference type="PANTHER" id="PTHR26451:SF885">
    <property type="entry name" value="OLFACTORY RECEPTOR"/>
    <property type="match status" value="1"/>
</dbReference>
<dbReference type="KEGG" id="nfu:107386815"/>
<dbReference type="Proteomes" id="UP000822369">
    <property type="component" value="Chromosome 15"/>
</dbReference>
<evidence type="ECO:0000256" key="4">
    <source>
        <dbReference type="ARBA" id="ARBA00022692"/>
    </source>
</evidence>
<dbReference type="PROSITE" id="PS50262">
    <property type="entry name" value="G_PROTEIN_RECEP_F1_2"/>
    <property type="match status" value="1"/>
</dbReference>
<evidence type="ECO:0000256" key="1">
    <source>
        <dbReference type="ARBA" id="ARBA00004651"/>
    </source>
</evidence>
<dbReference type="FunFam" id="1.20.1070.10:FF:000024">
    <property type="entry name" value="Olfactory receptor"/>
    <property type="match status" value="1"/>
</dbReference>
<dbReference type="PROSITE" id="PS00237">
    <property type="entry name" value="G_PROTEIN_RECEP_F1_1"/>
    <property type="match status" value="1"/>
</dbReference>
<dbReference type="GO" id="GO:0005549">
    <property type="term" value="F:odorant binding"/>
    <property type="evidence" value="ECO:0007669"/>
    <property type="project" value="TreeGrafter"/>
</dbReference>
<dbReference type="InterPro" id="IPR000276">
    <property type="entry name" value="GPCR_Rhodpsn"/>
</dbReference>
<dbReference type="PRINTS" id="PR00245">
    <property type="entry name" value="OLFACTORYR"/>
</dbReference>
<evidence type="ECO:0000256" key="10">
    <source>
        <dbReference type="ARBA" id="ARBA00023170"/>
    </source>
</evidence>
<evidence type="ECO:0000313" key="17">
    <source>
        <dbReference type="Proteomes" id="UP000822369"/>
    </source>
</evidence>
<evidence type="ECO:0000256" key="8">
    <source>
        <dbReference type="ARBA" id="ARBA00023136"/>
    </source>
</evidence>
<feature type="transmembrane region" description="Helical" evidence="14">
    <location>
        <begin position="235"/>
        <end position="253"/>
    </location>
</feature>
<evidence type="ECO:0000256" key="6">
    <source>
        <dbReference type="ARBA" id="ARBA00022989"/>
    </source>
</evidence>
<evidence type="ECO:0000256" key="7">
    <source>
        <dbReference type="ARBA" id="ARBA00023040"/>
    </source>
</evidence>
<sequence length="312" mass="36136">MNVSVVTFFYLSDYYGMMELKPLYFCTFLILYITILTENVMLVGVIFLEKSLHEPMYVLLCNLAVNELLGSTALLPALLTNILSHTHQVSVLFCQTQVFAIHTYAMIEFTILAVMSYDRFVAICHPLSYHAMMSERLVKLVVFMWIYPCVAFGFLFMFTVQLPYCGRTIEKLYCVNYLLVKLVCTDTFIMNIFGLLTVVIYAVPQLVMIFYSYGHILKICIQSFSGSKFKALRTCTPHILAVINYSIGCFFELAQGRLDSRHMSYSVKMFMSLYFLVFPPLLNAVIYGLSAKIIRKRFFRLFSRKKRQVEIM</sequence>
<comment type="subcellular location">
    <subcellularLocation>
        <location evidence="1 14">Cell membrane</location>
        <topology evidence="1 14">Multi-pass membrane protein</topology>
    </subcellularLocation>
</comment>
<comment type="similarity">
    <text evidence="13">Belongs to the G-protein coupled receptor 1 family.</text>
</comment>
<feature type="transmembrane region" description="Helical" evidence="14">
    <location>
        <begin position="99"/>
        <end position="117"/>
    </location>
</feature>
<dbReference type="GO" id="GO:0004930">
    <property type="term" value="F:G protein-coupled receptor activity"/>
    <property type="evidence" value="ECO:0007669"/>
    <property type="project" value="UniProtKB-KW"/>
</dbReference>
<keyword evidence="9" id="KW-1015">Disulfide bond</keyword>
<dbReference type="GO" id="GO:0004984">
    <property type="term" value="F:olfactory receptor activity"/>
    <property type="evidence" value="ECO:0007669"/>
    <property type="project" value="InterPro"/>
</dbReference>
<feature type="transmembrane region" description="Helical" evidence="14">
    <location>
        <begin position="188"/>
        <end position="214"/>
    </location>
</feature>
<dbReference type="OMA" id="WLYPMLA"/>
<keyword evidence="11" id="KW-0325">Glycoprotein</keyword>
<feature type="transmembrane region" description="Helical" evidence="14">
    <location>
        <begin position="273"/>
        <end position="294"/>
    </location>
</feature>
<evidence type="ECO:0000313" key="16">
    <source>
        <dbReference type="EMBL" id="KAF7205899.1"/>
    </source>
</evidence>
<dbReference type="EMBL" id="JAAVVJ010000015">
    <property type="protein sequence ID" value="KAF7205899.1"/>
    <property type="molecule type" value="Genomic_DNA"/>
</dbReference>
<evidence type="ECO:0000256" key="11">
    <source>
        <dbReference type="ARBA" id="ARBA00023180"/>
    </source>
</evidence>
<dbReference type="Gene3D" id="1.20.1070.10">
    <property type="entry name" value="Rhodopsin 7-helix transmembrane proteins"/>
    <property type="match status" value="1"/>
</dbReference>
<keyword evidence="4 13" id="KW-0812">Transmembrane</keyword>
<evidence type="ECO:0000256" key="3">
    <source>
        <dbReference type="ARBA" id="ARBA00022606"/>
    </source>
</evidence>
<keyword evidence="8 14" id="KW-0472">Membrane</keyword>
<organism evidence="16 17">
    <name type="scientific">Nothobranchius furzeri</name>
    <name type="common">Turquoise killifish</name>
    <dbReference type="NCBI Taxonomy" id="105023"/>
    <lineage>
        <taxon>Eukaryota</taxon>
        <taxon>Metazoa</taxon>
        <taxon>Chordata</taxon>
        <taxon>Craniata</taxon>
        <taxon>Vertebrata</taxon>
        <taxon>Euteleostomi</taxon>
        <taxon>Actinopterygii</taxon>
        <taxon>Neopterygii</taxon>
        <taxon>Teleostei</taxon>
        <taxon>Neoteleostei</taxon>
        <taxon>Acanthomorphata</taxon>
        <taxon>Ovalentaria</taxon>
        <taxon>Atherinomorphae</taxon>
        <taxon>Cyprinodontiformes</taxon>
        <taxon>Nothobranchiidae</taxon>
        <taxon>Nothobranchius</taxon>
    </lineage>
</organism>
<protein>
    <recommendedName>
        <fullName evidence="14">Olfactory receptor</fullName>
    </recommendedName>
</protein>
<keyword evidence="6 14" id="KW-1133">Transmembrane helix</keyword>
<reference evidence="16" key="1">
    <citation type="submission" date="2020-03" db="EMBL/GenBank/DDBJ databases">
        <title>Intra-Species Differences in Population Size shape Life History and Genome Evolution.</title>
        <authorList>
            <person name="Willemsen D."/>
            <person name="Cui R."/>
            <person name="Valenzano D.R."/>
        </authorList>
    </citation>
    <scope>NUCLEOTIDE SEQUENCE</scope>
    <source>
        <strain evidence="16">GRZ</strain>
        <tissue evidence="16">Whole</tissue>
    </source>
</reference>
<evidence type="ECO:0000256" key="9">
    <source>
        <dbReference type="ARBA" id="ARBA00023157"/>
    </source>
</evidence>
<dbReference type="PANTHER" id="PTHR26451">
    <property type="entry name" value="G_PROTEIN_RECEP_F1_2 DOMAIN-CONTAINING PROTEIN"/>
    <property type="match status" value="1"/>
</dbReference>
<evidence type="ECO:0000256" key="13">
    <source>
        <dbReference type="RuleBase" id="RU000688"/>
    </source>
</evidence>
<comment type="caution">
    <text evidence="16">The sequence shown here is derived from an EMBL/GenBank/DDBJ whole genome shotgun (WGS) entry which is preliminary data.</text>
</comment>
<evidence type="ECO:0000256" key="2">
    <source>
        <dbReference type="ARBA" id="ARBA00022475"/>
    </source>
</evidence>
<name>A0A9D3BF57_NOTFU</name>
<feature type="transmembrane region" description="Helical" evidence="14">
    <location>
        <begin position="57"/>
        <end position="79"/>
    </location>
</feature>
<keyword evidence="12 13" id="KW-0807">Transducer</keyword>
<dbReference type="GO" id="GO:0005886">
    <property type="term" value="C:plasma membrane"/>
    <property type="evidence" value="ECO:0007669"/>
    <property type="project" value="UniProtKB-SubCell"/>
</dbReference>
<dbReference type="Pfam" id="PF13853">
    <property type="entry name" value="7tm_4"/>
    <property type="match status" value="1"/>
</dbReference>
<keyword evidence="5 14" id="KW-0552">Olfaction</keyword>
<evidence type="ECO:0000256" key="14">
    <source>
        <dbReference type="RuleBase" id="RU363047"/>
    </source>
</evidence>
<dbReference type="InterPro" id="IPR000725">
    <property type="entry name" value="Olfact_rcpt"/>
</dbReference>
<keyword evidence="7 13" id="KW-0297">G-protein coupled receptor</keyword>
<feature type="transmembrane region" description="Helical" evidence="14">
    <location>
        <begin position="137"/>
        <end position="158"/>
    </location>
</feature>
<evidence type="ECO:0000256" key="5">
    <source>
        <dbReference type="ARBA" id="ARBA00022725"/>
    </source>
</evidence>
<dbReference type="InterPro" id="IPR017452">
    <property type="entry name" value="GPCR_Rhodpsn_7TM"/>
</dbReference>
<proteinExistence type="inferred from homology"/>
<evidence type="ECO:0000259" key="15">
    <source>
        <dbReference type="PROSITE" id="PS50262"/>
    </source>
</evidence>
<feature type="transmembrane region" description="Helical" evidence="14">
    <location>
        <begin position="22"/>
        <end position="48"/>
    </location>
</feature>
<keyword evidence="2 14" id="KW-1003">Cell membrane</keyword>
<dbReference type="OrthoDB" id="6147321at2759"/>
<dbReference type="PRINTS" id="PR00237">
    <property type="entry name" value="GPCRRHODOPSN"/>
</dbReference>
<dbReference type="InterPro" id="IPR052921">
    <property type="entry name" value="GPCR1_Superfamily_Member"/>
</dbReference>
<keyword evidence="3 14" id="KW-0716">Sensory transduction</keyword>
<keyword evidence="10 13" id="KW-0675">Receptor</keyword>
<dbReference type="SUPFAM" id="SSF81321">
    <property type="entry name" value="Family A G protein-coupled receptor-like"/>
    <property type="match status" value="1"/>
</dbReference>